<sequence>MVHISPNSLSGPIPNCPDKVPFDAHEKLLSFYSNGRKFQDESYMVELQVPFTTKWRSYTYKGRIVSYMSGLNLSHNNLNGSIPLELGNLMHIWAMNLSHNNLRGQIPTTLSNLKHTESLDLSFNNLSGEIPHQVIELTSLEIFNLAHNSLFGSTPNKNGQFLTSDESRYEENKVGSMDMEFFYIRFGVSYTSILLVIAAILYIDPQWQRAWFYFIEYVITYCYNYFHRWFANQHK</sequence>
<dbReference type="Proteomes" id="UP000828941">
    <property type="component" value="Chromosome 13"/>
</dbReference>
<evidence type="ECO:0000313" key="2">
    <source>
        <dbReference type="Proteomes" id="UP000828941"/>
    </source>
</evidence>
<dbReference type="EMBL" id="CM039438">
    <property type="protein sequence ID" value="KAI4300012.1"/>
    <property type="molecule type" value="Genomic_DNA"/>
</dbReference>
<proteinExistence type="predicted"/>
<accession>A0ACB9KS10</accession>
<protein>
    <submittedName>
        <fullName evidence="1">Uncharacterized protein</fullName>
    </submittedName>
</protein>
<name>A0ACB9KS10_BAUVA</name>
<gene>
    <name evidence="1" type="ORF">L6164_033432</name>
</gene>
<keyword evidence="2" id="KW-1185">Reference proteome</keyword>
<reference evidence="1 2" key="1">
    <citation type="journal article" date="2022" name="DNA Res.">
        <title>Chromosomal-level genome assembly of the orchid tree Bauhinia variegata (Leguminosae; Cercidoideae) supports the allotetraploid origin hypothesis of Bauhinia.</title>
        <authorList>
            <person name="Zhong Y."/>
            <person name="Chen Y."/>
            <person name="Zheng D."/>
            <person name="Pang J."/>
            <person name="Liu Y."/>
            <person name="Luo S."/>
            <person name="Meng S."/>
            <person name="Qian L."/>
            <person name="Wei D."/>
            <person name="Dai S."/>
            <person name="Zhou R."/>
        </authorList>
    </citation>
    <scope>NUCLEOTIDE SEQUENCE [LARGE SCALE GENOMIC DNA]</scope>
    <source>
        <strain evidence="1">BV-YZ2020</strain>
    </source>
</reference>
<comment type="caution">
    <text evidence="1">The sequence shown here is derived from an EMBL/GenBank/DDBJ whole genome shotgun (WGS) entry which is preliminary data.</text>
</comment>
<evidence type="ECO:0000313" key="1">
    <source>
        <dbReference type="EMBL" id="KAI4300012.1"/>
    </source>
</evidence>
<organism evidence="1 2">
    <name type="scientific">Bauhinia variegata</name>
    <name type="common">Purple orchid tree</name>
    <name type="synonym">Phanera variegata</name>
    <dbReference type="NCBI Taxonomy" id="167791"/>
    <lineage>
        <taxon>Eukaryota</taxon>
        <taxon>Viridiplantae</taxon>
        <taxon>Streptophyta</taxon>
        <taxon>Embryophyta</taxon>
        <taxon>Tracheophyta</taxon>
        <taxon>Spermatophyta</taxon>
        <taxon>Magnoliopsida</taxon>
        <taxon>eudicotyledons</taxon>
        <taxon>Gunneridae</taxon>
        <taxon>Pentapetalae</taxon>
        <taxon>rosids</taxon>
        <taxon>fabids</taxon>
        <taxon>Fabales</taxon>
        <taxon>Fabaceae</taxon>
        <taxon>Cercidoideae</taxon>
        <taxon>Cercideae</taxon>
        <taxon>Bauhiniinae</taxon>
        <taxon>Bauhinia</taxon>
    </lineage>
</organism>